<comment type="cofactor">
    <cofactor evidence="1">
        <name>Mg(2+)</name>
        <dbReference type="ChEBI" id="CHEBI:18420"/>
    </cofactor>
</comment>
<keyword evidence="8" id="KW-0169">Cobalamin biosynthesis</keyword>
<organism evidence="20">
    <name type="scientific">hydrothermal vent metagenome</name>
    <dbReference type="NCBI Taxonomy" id="652676"/>
    <lineage>
        <taxon>unclassified sequences</taxon>
        <taxon>metagenomes</taxon>
        <taxon>ecological metagenomes</taxon>
    </lineage>
</organism>
<evidence type="ECO:0000256" key="7">
    <source>
        <dbReference type="ARBA" id="ARBA00022475"/>
    </source>
</evidence>
<evidence type="ECO:0000256" key="14">
    <source>
        <dbReference type="ARBA" id="ARBA00025228"/>
    </source>
</evidence>
<feature type="transmembrane region" description="Helical" evidence="19">
    <location>
        <begin position="106"/>
        <end position="128"/>
    </location>
</feature>
<feature type="transmembrane region" description="Helical" evidence="19">
    <location>
        <begin position="176"/>
        <end position="207"/>
    </location>
</feature>
<comment type="function">
    <text evidence="14">Joins adenosylcobinamide-GDP and alpha-ribazole to generate adenosylcobalamin (Ado-cobalamin). Also synthesizes adenosylcobalamin 5'-phosphate from adenosylcobinamide-GDP and alpha-ribazole 5'-phosphate.</text>
</comment>
<name>A0A3B1BWZ1_9ZZZZ</name>
<evidence type="ECO:0000256" key="11">
    <source>
        <dbReference type="ARBA" id="ARBA00022842"/>
    </source>
</evidence>
<protein>
    <recommendedName>
        <fullName evidence="6">Adenosylcobinamide-GDP ribazoletransferase</fullName>
        <ecNumber evidence="5">2.7.8.26</ecNumber>
    </recommendedName>
    <alternativeName>
        <fullName evidence="16">Cobalamin synthase</fullName>
    </alternativeName>
    <alternativeName>
        <fullName evidence="15">Cobalamin-5'-phosphate synthase</fullName>
    </alternativeName>
</protein>
<dbReference type="EMBL" id="UOGC01000082">
    <property type="protein sequence ID" value="VAX19021.1"/>
    <property type="molecule type" value="Genomic_DNA"/>
</dbReference>
<keyword evidence="12 19" id="KW-1133">Transmembrane helix</keyword>
<evidence type="ECO:0000256" key="12">
    <source>
        <dbReference type="ARBA" id="ARBA00022989"/>
    </source>
</evidence>
<evidence type="ECO:0000256" key="18">
    <source>
        <dbReference type="ARBA" id="ARBA00049504"/>
    </source>
</evidence>
<proteinExistence type="inferred from homology"/>
<evidence type="ECO:0000256" key="19">
    <source>
        <dbReference type="SAM" id="Phobius"/>
    </source>
</evidence>
<comment type="pathway">
    <text evidence="3">Cofactor biosynthesis; adenosylcobalamin biosynthesis; adenosylcobalamin from cob(II)yrinate a,c-diamide: step 7/7.</text>
</comment>
<keyword evidence="13 19" id="KW-0472">Membrane</keyword>
<dbReference type="GO" id="GO:0005886">
    <property type="term" value="C:plasma membrane"/>
    <property type="evidence" value="ECO:0007669"/>
    <property type="project" value="UniProtKB-SubCell"/>
</dbReference>
<evidence type="ECO:0000256" key="13">
    <source>
        <dbReference type="ARBA" id="ARBA00023136"/>
    </source>
</evidence>
<evidence type="ECO:0000256" key="16">
    <source>
        <dbReference type="ARBA" id="ARBA00032853"/>
    </source>
</evidence>
<accession>A0A3B1BWZ1</accession>
<dbReference type="GO" id="GO:0051073">
    <property type="term" value="F:adenosylcobinamide-GDP ribazoletransferase activity"/>
    <property type="evidence" value="ECO:0007669"/>
    <property type="project" value="UniProtKB-EC"/>
</dbReference>
<evidence type="ECO:0000256" key="8">
    <source>
        <dbReference type="ARBA" id="ARBA00022573"/>
    </source>
</evidence>
<evidence type="ECO:0000256" key="1">
    <source>
        <dbReference type="ARBA" id="ARBA00001946"/>
    </source>
</evidence>
<dbReference type="PANTHER" id="PTHR34148">
    <property type="entry name" value="ADENOSYLCOBINAMIDE-GDP RIBAZOLETRANSFERASE"/>
    <property type="match status" value="1"/>
</dbReference>
<dbReference type="EC" id="2.7.8.26" evidence="5"/>
<comment type="catalytic activity">
    <reaction evidence="17">
        <text>alpha-ribazole + adenosylcob(III)inamide-GDP = adenosylcob(III)alamin + GMP + H(+)</text>
        <dbReference type="Rhea" id="RHEA:16049"/>
        <dbReference type="ChEBI" id="CHEBI:10329"/>
        <dbReference type="ChEBI" id="CHEBI:15378"/>
        <dbReference type="ChEBI" id="CHEBI:18408"/>
        <dbReference type="ChEBI" id="CHEBI:58115"/>
        <dbReference type="ChEBI" id="CHEBI:60487"/>
        <dbReference type="EC" id="2.7.8.26"/>
    </reaction>
</comment>
<dbReference type="UniPathway" id="UPA00148">
    <property type="reaction ID" value="UER00238"/>
</dbReference>
<evidence type="ECO:0000256" key="17">
    <source>
        <dbReference type="ARBA" id="ARBA00048623"/>
    </source>
</evidence>
<dbReference type="NCBIfam" id="TIGR00317">
    <property type="entry name" value="cobS"/>
    <property type="match status" value="1"/>
</dbReference>
<evidence type="ECO:0000256" key="3">
    <source>
        <dbReference type="ARBA" id="ARBA00004663"/>
    </source>
</evidence>
<dbReference type="GO" id="GO:0009236">
    <property type="term" value="P:cobalamin biosynthetic process"/>
    <property type="evidence" value="ECO:0007669"/>
    <property type="project" value="UniProtKB-UniPathway"/>
</dbReference>
<feature type="transmembrane region" description="Helical" evidence="19">
    <location>
        <begin position="227"/>
        <end position="247"/>
    </location>
</feature>
<comment type="catalytic activity">
    <reaction evidence="18">
        <text>alpha-ribazole 5'-phosphate + adenosylcob(III)inamide-GDP = adenosylcob(III)alamin 5'-phosphate + GMP + H(+)</text>
        <dbReference type="Rhea" id="RHEA:23560"/>
        <dbReference type="ChEBI" id="CHEBI:15378"/>
        <dbReference type="ChEBI" id="CHEBI:57918"/>
        <dbReference type="ChEBI" id="CHEBI:58115"/>
        <dbReference type="ChEBI" id="CHEBI:60487"/>
        <dbReference type="ChEBI" id="CHEBI:60493"/>
        <dbReference type="EC" id="2.7.8.26"/>
    </reaction>
</comment>
<dbReference type="AlphaFoldDB" id="A0A3B1BWZ1"/>
<feature type="transmembrane region" description="Helical" evidence="19">
    <location>
        <begin position="32"/>
        <end position="56"/>
    </location>
</feature>
<dbReference type="InterPro" id="IPR003805">
    <property type="entry name" value="CobS"/>
</dbReference>
<gene>
    <name evidence="20" type="ORF">MNBD_NITROSPINAE01-1973</name>
</gene>
<keyword evidence="11" id="KW-0460">Magnesium</keyword>
<sequence length="248" mass="25662">MKNFFAAVKFLTIIPLPGQACRGEEGLSKSALFFPLVGLLTGIIISVLYSALLLFLPHVPSACLAVLAMSWISGGLHIDGVADSADGFLSGAPRDRAMEIMKDSRTGALGAFAMISIVAVKISALVVIPQEMVATAIIIASVAGRGAMTVAISVFKYVTANGTGLGTLFSNGRSGISAFISVLIVSIISLGLLGLAGFWVIVVHLFATFLFGAYSTKKIGGMTGDTYGALCEITEALVLLVIIPFSVG</sequence>
<reference evidence="20" key="1">
    <citation type="submission" date="2018-06" db="EMBL/GenBank/DDBJ databases">
        <authorList>
            <person name="Zhirakovskaya E."/>
        </authorList>
    </citation>
    <scope>NUCLEOTIDE SEQUENCE</scope>
</reference>
<evidence type="ECO:0000256" key="10">
    <source>
        <dbReference type="ARBA" id="ARBA00022692"/>
    </source>
</evidence>
<keyword evidence="10 19" id="KW-0812">Transmembrane</keyword>
<evidence type="ECO:0000313" key="20">
    <source>
        <dbReference type="EMBL" id="VAX19021.1"/>
    </source>
</evidence>
<evidence type="ECO:0000256" key="4">
    <source>
        <dbReference type="ARBA" id="ARBA00010561"/>
    </source>
</evidence>
<dbReference type="Pfam" id="PF02654">
    <property type="entry name" value="CobS"/>
    <property type="match status" value="1"/>
</dbReference>
<evidence type="ECO:0000256" key="2">
    <source>
        <dbReference type="ARBA" id="ARBA00004651"/>
    </source>
</evidence>
<dbReference type="GO" id="GO:0008818">
    <property type="term" value="F:cobalamin 5'-phosphate synthase activity"/>
    <property type="evidence" value="ECO:0007669"/>
    <property type="project" value="InterPro"/>
</dbReference>
<dbReference type="PANTHER" id="PTHR34148:SF1">
    <property type="entry name" value="ADENOSYLCOBINAMIDE-GDP RIBAZOLETRANSFERASE"/>
    <property type="match status" value="1"/>
</dbReference>
<comment type="subcellular location">
    <subcellularLocation>
        <location evidence="2">Cell membrane</location>
        <topology evidence="2">Multi-pass membrane protein</topology>
    </subcellularLocation>
</comment>
<dbReference type="HAMAP" id="MF_00719">
    <property type="entry name" value="CobS"/>
    <property type="match status" value="1"/>
</dbReference>
<evidence type="ECO:0000256" key="6">
    <source>
        <dbReference type="ARBA" id="ARBA00015850"/>
    </source>
</evidence>
<evidence type="ECO:0000256" key="5">
    <source>
        <dbReference type="ARBA" id="ARBA00013200"/>
    </source>
</evidence>
<evidence type="ECO:0000256" key="15">
    <source>
        <dbReference type="ARBA" id="ARBA00032605"/>
    </source>
</evidence>
<keyword evidence="7" id="KW-1003">Cell membrane</keyword>
<keyword evidence="9 20" id="KW-0808">Transferase</keyword>
<feature type="transmembrane region" description="Helical" evidence="19">
    <location>
        <begin position="134"/>
        <end position="155"/>
    </location>
</feature>
<evidence type="ECO:0000256" key="9">
    <source>
        <dbReference type="ARBA" id="ARBA00022679"/>
    </source>
</evidence>
<comment type="similarity">
    <text evidence="4">Belongs to the CobS family.</text>
</comment>